<dbReference type="AlphaFoldDB" id="A0A1Q9EMT9"/>
<comment type="caution">
    <text evidence="1">The sequence shown here is derived from an EMBL/GenBank/DDBJ whole genome shotgun (WGS) entry which is preliminary data.</text>
</comment>
<dbReference type="OrthoDB" id="435448at2759"/>
<keyword evidence="2" id="KW-1185">Reference proteome</keyword>
<evidence type="ECO:0000313" key="1">
    <source>
        <dbReference type="EMBL" id="OLQ08745.1"/>
    </source>
</evidence>
<proteinExistence type="predicted"/>
<dbReference type="EMBL" id="LSRX01000111">
    <property type="protein sequence ID" value="OLQ08745.1"/>
    <property type="molecule type" value="Genomic_DNA"/>
</dbReference>
<gene>
    <name evidence="1" type="ORF">AK812_SmicGene7716</name>
</gene>
<organism evidence="1 2">
    <name type="scientific">Symbiodinium microadriaticum</name>
    <name type="common">Dinoflagellate</name>
    <name type="synonym">Zooxanthella microadriatica</name>
    <dbReference type="NCBI Taxonomy" id="2951"/>
    <lineage>
        <taxon>Eukaryota</taxon>
        <taxon>Sar</taxon>
        <taxon>Alveolata</taxon>
        <taxon>Dinophyceae</taxon>
        <taxon>Suessiales</taxon>
        <taxon>Symbiodiniaceae</taxon>
        <taxon>Symbiodinium</taxon>
    </lineage>
</organism>
<sequence length="276" mass="30456">MASIGKEDAPDFAGQARAAILEALGKVAQQKAAYKDWCTALPEQRICIPDLPAREEEHDKPPVPTDLYDRMVAAVDSSHHDVPFLLYCLCEQVNHNLRGDAPEVLAGKKKRTPEQVMESAKKDFQSMSSFLDQASDLLLLGRDAPREDEQDVEPQGSLIDMVMKEEAAAQGMGPPPGVGAASSDTGDEYVIPYYDRVSCRHAGDRLSGGKSVLEQILSHLSAPGINRSDFPRRVQMDPAERHLHYLDSVREQGMSVVEIERMLILQEDAVQHKVSV</sequence>
<name>A0A1Q9EMT9_SYMMI</name>
<dbReference type="Proteomes" id="UP000186817">
    <property type="component" value="Unassembled WGS sequence"/>
</dbReference>
<reference evidence="1 2" key="1">
    <citation type="submission" date="2016-02" db="EMBL/GenBank/DDBJ databases">
        <title>Genome analysis of coral dinoflagellate symbionts highlights evolutionary adaptations to a symbiotic lifestyle.</title>
        <authorList>
            <person name="Aranda M."/>
            <person name="Li Y."/>
            <person name="Liew Y.J."/>
            <person name="Baumgarten S."/>
            <person name="Simakov O."/>
            <person name="Wilson M."/>
            <person name="Piel J."/>
            <person name="Ashoor H."/>
            <person name="Bougouffa S."/>
            <person name="Bajic V.B."/>
            <person name="Ryu T."/>
            <person name="Ravasi T."/>
            <person name="Bayer T."/>
            <person name="Micklem G."/>
            <person name="Kim H."/>
            <person name="Bhak J."/>
            <person name="Lajeunesse T.C."/>
            <person name="Voolstra C.R."/>
        </authorList>
    </citation>
    <scope>NUCLEOTIDE SEQUENCE [LARGE SCALE GENOMIC DNA]</scope>
    <source>
        <strain evidence="1 2">CCMP2467</strain>
    </source>
</reference>
<evidence type="ECO:0000313" key="2">
    <source>
        <dbReference type="Proteomes" id="UP000186817"/>
    </source>
</evidence>
<protein>
    <submittedName>
        <fullName evidence="1">Uncharacterized protein</fullName>
    </submittedName>
</protein>
<accession>A0A1Q9EMT9</accession>